<feature type="region of interest" description="Disordered" evidence="1">
    <location>
        <begin position="465"/>
        <end position="534"/>
    </location>
</feature>
<reference evidence="3" key="1">
    <citation type="submission" date="2020-01" db="EMBL/GenBank/DDBJ databases">
        <authorList>
            <consortium name="DOE Joint Genome Institute"/>
            <person name="Haridas S."/>
            <person name="Albert R."/>
            <person name="Binder M."/>
            <person name="Bloem J."/>
            <person name="Labutti K."/>
            <person name="Salamov A."/>
            <person name="Andreopoulos B."/>
            <person name="Baker S.E."/>
            <person name="Barry K."/>
            <person name="Bills G."/>
            <person name="Bluhm B.H."/>
            <person name="Cannon C."/>
            <person name="Castanera R."/>
            <person name="Culley D.E."/>
            <person name="Daum C."/>
            <person name="Ezra D."/>
            <person name="Gonzalez J.B."/>
            <person name="Henrissat B."/>
            <person name="Kuo A."/>
            <person name="Liang C."/>
            <person name="Lipzen A."/>
            <person name="Lutzoni F."/>
            <person name="Magnuson J."/>
            <person name="Mondo S."/>
            <person name="Nolan M."/>
            <person name="Ohm R."/>
            <person name="Pangilinan J."/>
            <person name="Park H.-J."/>
            <person name="Ramirez L."/>
            <person name="Alfaro M."/>
            <person name="Sun H."/>
            <person name="Tritt A."/>
            <person name="Yoshinaga Y."/>
            <person name="Zwiers L.-H."/>
            <person name="Turgeon B.G."/>
            <person name="Goodwin S.B."/>
            <person name="Spatafora J.W."/>
            <person name="Crous P.W."/>
            <person name="Grigoriev I.V."/>
        </authorList>
    </citation>
    <scope>NUCLEOTIDE SEQUENCE</scope>
    <source>
        <strain evidence="3">P77</strain>
    </source>
</reference>
<feature type="compositionally biased region" description="Polar residues" evidence="1">
    <location>
        <begin position="209"/>
        <end position="222"/>
    </location>
</feature>
<gene>
    <name evidence="3" type="ORF">BDW02DRAFT_634779</name>
</gene>
<evidence type="ECO:0000256" key="1">
    <source>
        <dbReference type="SAM" id="MobiDB-lite"/>
    </source>
</evidence>
<feature type="compositionally biased region" description="Basic and acidic residues" evidence="1">
    <location>
        <begin position="142"/>
        <end position="159"/>
    </location>
</feature>
<feature type="region of interest" description="Disordered" evidence="1">
    <location>
        <begin position="32"/>
        <end position="111"/>
    </location>
</feature>
<feature type="compositionally biased region" description="Basic and acidic residues" evidence="1">
    <location>
        <begin position="82"/>
        <end position="93"/>
    </location>
</feature>
<dbReference type="PANTHER" id="PTHR42470">
    <property type="entry name" value="VAST DOMAIN-CONTAINING PROTEIN"/>
    <property type="match status" value="1"/>
</dbReference>
<evidence type="ECO:0000313" key="4">
    <source>
        <dbReference type="Proteomes" id="UP000800040"/>
    </source>
</evidence>
<dbReference type="AlphaFoldDB" id="A0A6A5K3C6"/>
<evidence type="ECO:0000259" key="2">
    <source>
        <dbReference type="Pfam" id="PF25545"/>
    </source>
</evidence>
<feature type="domain" description="DUF7924" evidence="2">
    <location>
        <begin position="390"/>
        <end position="456"/>
    </location>
</feature>
<sequence length="534" mass="59734">MNSRVSKPQTRHSRVKLPEALLLDTVASTGAELRASHRRQSPVSGARDAPVQPTKRRFDATPEIDPLPAKRARLTRTGTQRPEIENEKLKQADKQTTLQQPKSNPPYASFLKDFVDPVHPDSRPESVYTFVSEWLESVGSGREKRCRSDSYLHRSDDSPISRNLTRSAPEMDYTRDTDTFVVPPTPASTGSRSHRADIDTGSVAPSDLTGATPSSNQSSSCSLVEDPLYRSLNLASNNIYMRNPDDEFPEHITELIDYVRQDRDSPGPSPDQLRHNADLYELENGAAEPEVEEYFRGEIFPKAGASGNLKRIDRQPMAKQTVPSSGSKLKLSTPVPDMLYGYNRHKAFPQQAQLISMGNTVVANNQDLIYPVFVIEFKGDGESDEIQPINSAAFSIAMNGTEARLYISWKHSELDFYMQKIDSFLLQKPKDYLEFRKHVRNIVDWGKDGRLNEIRNSLDSLLEESRKRASEAAKSRQPPSDGSAISRSKKHKSSSSRRNSSKSSGVSLQSWGKVDVLEGNENEGRECVKDEPGN</sequence>
<dbReference type="InterPro" id="IPR057684">
    <property type="entry name" value="DUF7924"/>
</dbReference>
<feature type="region of interest" description="Disordered" evidence="1">
    <location>
        <begin position="142"/>
        <end position="223"/>
    </location>
</feature>
<protein>
    <recommendedName>
        <fullName evidence="2">DUF7924 domain-containing protein</fullName>
    </recommendedName>
</protein>
<feature type="compositionally biased region" description="Basic and acidic residues" evidence="1">
    <location>
        <begin position="465"/>
        <end position="474"/>
    </location>
</feature>
<organism evidence="3 4">
    <name type="scientific">Decorospora gaudefroyi</name>
    <dbReference type="NCBI Taxonomy" id="184978"/>
    <lineage>
        <taxon>Eukaryota</taxon>
        <taxon>Fungi</taxon>
        <taxon>Dikarya</taxon>
        <taxon>Ascomycota</taxon>
        <taxon>Pezizomycotina</taxon>
        <taxon>Dothideomycetes</taxon>
        <taxon>Pleosporomycetidae</taxon>
        <taxon>Pleosporales</taxon>
        <taxon>Pleosporineae</taxon>
        <taxon>Pleosporaceae</taxon>
        <taxon>Decorospora</taxon>
    </lineage>
</organism>
<dbReference type="EMBL" id="ML975475">
    <property type="protein sequence ID" value="KAF1828994.1"/>
    <property type="molecule type" value="Genomic_DNA"/>
</dbReference>
<keyword evidence="4" id="KW-1185">Reference proteome</keyword>
<name>A0A6A5K3C6_9PLEO</name>
<feature type="compositionally biased region" description="Basic and acidic residues" evidence="1">
    <location>
        <begin position="522"/>
        <end position="534"/>
    </location>
</feature>
<dbReference type="Pfam" id="PF25545">
    <property type="entry name" value="DUF7924"/>
    <property type="match status" value="1"/>
</dbReference>
<dbReference type="PANTHER" id="PTHR42470:SF1">
    <property type="entry name" value="VAST DOMAIN-CONTAINING PROTEIN"/>
    <property type="match status" value="1"/>
</dbReference>
<evidence type="ECO:0000313" key="3">
    <source>
        <dbReference type="EMBL" id="KAF1828994.1"/>
    </source>
</evidence>
<proteinExistence type="predicted"/>
<dbReference type="OrthoDB" id="3792540at2759"/>
<dbReference type="Proteomes" id="UP000800040">
    <property type="component" value="Unassembled WGS sequence"/>
</dbReference>
<accession>A0A6A5K3C6</accession>